<gene>
    <name evidence="2" type="ORF">ETF27_04480</name>
</gene>
<feature type="binding site" evidence="1">
    <location>
        <position position="94"/>
    </location>
    <ligand>
        <name>Zn(2+)</name>
        <dbReference type="ChEBI" id="CHEBI:29105"/>
    </ligand>
</feature>
<feature type="binding site" evidence="1">
    <location>
        <position position="133"/>
    </location>
    <ligand>
        <name>Zn(2+)</name>
        <dbReference type="ChEBI" id="CHEBI:29105"/>
    </ligand>
</feature>
<dbReference type="Pfam" id="PF01475">
    <property type="entry name" value="FUR"/>
    <property type="match status" value="1"/>
</dbReference>
<feature type="binding site" evidence="1">
    <location>
        <position position="130"/>
    </location>
    <ligand>
        <name>Zn(2+)</name>
        <dbReference type="ChEBI" id="CHEBI:29105"/>
    </ligand>
</feature>
<dbReference type="EMBL" id="SDIK01000029">
    <property type="protein sequence ID" value="TXJ62477.1"/>
    <property type="molecule type" value="Genomic_DNA"/>
</dbReference>
<dbReference type="RefSeq" id="WP_130829555.1">
    <property type="nucleotide sequence ID" value="NZ_SDIK01000029.1"/>
</dbReference>
<feature type="binding site" evidence="1">
    <location>
        <position position="97"/>
    </location>
    <ligand>
        <name>Zn(2+)</name>
        <dbReference type="ChEBI" id="CHEBI:29105"/>
    </ligand>
</feature>
<keyword evidence="1" id="KW-0479">Metal-binding</keyword>
<dbReference type="Proteomes" id="UP000321612">
    <property type="component" value="Unassembled WGS sequence"/>
</dbReference>
<keyword evidence="3" id="KW-1185">Reference proteome</keyword>
<dbReference type="GO" id="GO:0003700">
    <property type="term" value="F:DNA-binding transcription factor activity"/>
    <property type="evidence" value="ECO:0007669"/>
    <property type="project" value="InterPro"/>
</dbReference>
<sequence length="138" mass="16185">MDIEELLTRHGIKPTANRMIIAEALAMENYPLSMKELEVKLQTIDKSSIFRCLVLFRKHHLVHQVEDGNDIVRYELCMSENHLRDEDLHVHFYCEHCRHTYCLSEISVPQLQLPNGFEQTGVNFMVKGYCPKCSKKQH</sequence>
<proteinExistence type="predicted"/>
<name>A0A5C8GKA3_9BACT</name>
<organism evidence="2 3">
    <name type="scientific">Prevotella brunnea</name>
    <dbReference type="NCBI Taxonomy" id="2508867"/>
    <lineage>
        <taxon>Bacteria</taxon>
        <taxon>Pseudomonadati</taxon>
        <taxon>Bacteroidota</taxon>
        <taxon>Bacteroidia</taxon>
        <taxon>Bacteroidales</taxon>
        <taxon>Prevotellaceae</taxon>
        <taxon>Prevotella</taxon>
    </lineage>
</organism>
<dbReference type="SUPFAM" id="SSF46785">
    <property type="entry name" value="Winged helix' DNA-binding domain"/>
    <property type="match status" value="1"/>
</dbReference>
<dbReference type="Gene3D" id="1.10.10.10">
    <property type="entry name" value="Winged helix-like DNA-binding domain superfamily/Winged helix DNA-binding domain"/>
    <property type="match status" value="1"/>
</dbReference>
<dbReference type="GO" id="GO:0000976">
    <property type="term" value="F:transcription cis-regulatory region binding"/>
    <property type="evidence" value="ECO:0007669"/>
    <property type="project" value="TreeGrafter"/>
</dbReference>
<evidence type="ECO:0000256" key="1">
    <source>
        <dbReference type="PIRSR" id="PIRSR602481-1"/>
    </source>
</evidence>
<dbReference type="InterPro" id="IPR002481">
    <property type="entry name" value="FUR"/>
</dbReference>
<dbReference type="GO" id="GO:1900376">
    <property type="term" value="P:regulation of secondary metabolite biosynthetic process"/>
    <property type="evidence" value="ECO:0007669"/>
    <property type="project" value="TreeGrafter"/>
</dbReference>
<dbReference type="InterPro" id="IPR036390">
    <property type="entry name" value="WH_DNA-bd_sf"/>
</dbReference>
<dbReference type="GO" id="GO:0045892">
    <property type="term" value="P:negative regulation of DNA-templated transcription"/>
    <property type="evidence" value="ECO:0007669"/>
    <property type="project" value="TreeGrafter"/>
</dbReference>
<reference evidence="3" key="1">
    <citation type="submission" date="2019-05" db="EMBL/GenBank/DDBJ databases">
        <title>Prevotella brunnea sp. nov., isolated from a wound of a patient.</title>
        <authorList>
            <person name="Buhl M."/>
        </authorList>
    </citation>
    <scope>NUCLEOTIDE SEQUENCE [LARGE SCALE GENOMIC DNA]</scope>
    <source>
        <strain evidence="3">A2672</strain>
    </source>
</reference>
<accession>A0A5C8GKA3</accession>
<comment type="caution">
    <text evidence="2">The sequence shown here is derived from an EMBL/GenBank/DDBJ whole genome shotgun (WGS) entry which is preliminary data.</text>
</comment>
<dbReference type="PANTHER" id="PTHR33202:SF22">
    <property type="entry name" value="HYDROGEN PEROXIDE SENSITIVE REPRESSOR"/>
    <property type="match status" value="1"/>
</dbReference>
<keyword evidence="1" id="KW-0862">Zinc</keyword>
<dbReference type="PANTHER" id="PTHR33202">
    <property type="entry name" value="ZINC UPTAKE REGULATION PROTEIN"/>
    <property type="match status" value="1"/>
</dbReference>
<evidence type="ECO:0000313" key="3">
    <source>
        <dbReference type="Proteomes" id="UP000321612"/>
    </source>
</evidence>
<dbReference type="OrthoDB" id="594893at2"/>
<dbReference type="AlphaFoldDB" id="A0A5C8GKA3"/>
<comment type="cofactor">
    <cofactor evidence="1">
        <name>Zn(2+)</name>
        <dbReference type="ChEBI" id="CHEBI:29105"/>
    </cofactor>
    <text evidence="1">Binds 1 zinc ion per subunit.</text>
</comment>
<dbReference type="InterPro" id="IPR036388">
    <property type="entry name" value="WH-like_DNA-bd_sf"/>
</dbReference>
<dbReference type="GO" id="GO:0008270">
    <property type="term" value="F:zinc ion binding"/>
    <property type="evidence" value="ECO:0007669"/>
    <property type="project" value="TreeGrafter"/>
</dbReference>
<protein>
    <submittedName>
        <fullName evidence="2">Transcriptional repressor</fullName>
    </submittedName>
</protein>
<evidence type="ECO:0000313" key="2">
    <source>
        <dbReference type="EMBL" id="TXJ62477.1"/>
    </source>
</evidence>